<keyword evidence="3" id="KW-1185">Reference proteome</keyword>
<evidence type="ECO:0000259" key="1">
    <source>
        <dbReference type="PROSITE" id="PS51186"/>
    </source>
</evidence>
<organism evidence="2 3">
    <name type="scientific">Mesorhizobium plurifarium</name>
    <dbReference type="NCBI Taxonomy" id="69974"/>
    <lineage>
        <taxon>Bacteria</taxon>
        <taxon>Pseudomonadati</taxon>
        <taxon>Pseudomonadota</taxon>
        <taxon>Alphaproteobacteria</taxon>
        <taxon>Hyphomicrobiales</taxon>
        <taxon>Phyllobacteriaceae</taxon>
        <taxon>Mesorhizobium</taxon>
    </lineage>
</organism>
<evidence type="ECO:0000313" key="2">
    <source>
        <dbReference type="EMBL" id="CDX25308.1"/>
    </source>
</evidence>
<dbReference type="Gene3D" id="3.40.630.30">
    <property type="match status" value="1"/>
</dbReference>
<gene>
    <name evidence="2" type="ORF">MPL3356_540048</name>
</gene>
<feature type="domain" description="N-acetyltransferase" evidence="1">
    <location>
        <begin position="15"/>
        <end position="167"/>
    </location>
</feature>
<reference evidence="3" key="1">
    <citation type="submission" date="2014-08" db="EMBL/GenBank/DDBJ databases">
        <authorList>
            <person name="Moulin L."/>
        </authorList>
    </citation>
    <scope>NUCLEOTIDE SEQUENCE [LARGE SCALE GENOMIC DNA]</scope>
</reference>
<dbReference type="Pfam" id="PF00583">
    <property type="entry name" value="Acetyltransf_1"/>
    <property type="match status" value="1"/>
</dbReference>
<dbReference type="InterPro" id="IPR016181">
    <property type="entry name" value="Acyl_CoA_acyltransferase"/>
</dbReference>
<dbReference type="SUPFAM" id="SSF55729">
    <property type="entry name" value="Acyl-CoA N-acyltransferases (Nat)"/>
    <property type="match status" value="1"/>
</dbReference>
<dbReference type="EMBL" id="CCMZ01000050">
    <property type="protein sequence ID" value="CDX25308.1"/>
    <property type="molecule type" value="Genomic_DNA"/>
</dbReference>
<proteinExistence type="predicted"/>
<sequence>MTACKNYGRATALGLALRPEADADVPFLGALYASTRIDELAVTSWNEAQKAAFLDMQFQAQRAHYRRHYPEADWLVVEHGAQRIGRLYLERWPSQHRVIDIAFRPERCGKGFGTALLNDLIDEAATVGKAVSIHVEKNNPARRLYLRLGFEVAEDKGVYDLMARPAAPSVRDGEAPQLKTAS</sequence>
<evidence type="ECO:0000313" key="3">
    <source>
        <dbReference type="Proteomes" id="UP000045285"/>
    </source>
</evidence>
<dbReference type="CDD" id="cd04301">
    <property type="entry name" value="NAT_SF"/>
    <property type="match status" value="1"/>
</dbReference>
<protein>
    <submittedName>
        <fullName evidence="2">GCN5-related N-acetyltransferase</fullName>
    </submittedName>
</protein>
<dbReference type="GO" id="GO:0016747">
    <property type="term" value="F:acyltransferase activity, transferring groups other than amino-acyl groups"/>
    <property type="evidence" value="ECO:0007669"/>
    <property type="project" value="InterPro"/>
</dbReference>
<dbReference type="AlphaFoldDB" id="A0A090E6N6"/>
<name>A0A090E6N6_MESPL</name>
<dbReference type="InterPro" id="IPR000182">
    <property type="entry name" value="GNAT_dom"/>
</dbReference>
<accession>A0A090E6N6</accession>
<dbReference type="Proteomes" id="UP000045285">
    <property type="component" value="Unassembled WGS sequence"/>
</dbReference>
<dbReference type="PROSITE" id="PS51186">
    <property type="entry name" value="GNAT"/>
    <property type="match status" value="1"/>
</dbReference>
<keyword evidence="2" id="KW-0808">Transferase</keyword>